<dbReference type="AlphaFoldDB" id="A0A1Q2M2T4"/>
<dbReference type="InterPro" id="IPR051531">
    <property type="entry name" value="N-acetyltransferase"/>
</dbReference>
<evidence type="ECO:0000313" key="3">
    <source>
        <dbReference type="Proteomes" id="UP000188219"/>
    </source>
</evidence>
<keyword evidence="3" id="KW-1185">Reference proteome</keyword>
<dbReference type="PANTHER" id="PTHR43792:SF1">
    <property type="entry name" value="N-ACETYLTRANSFERASE DOMAIN-CONTAINING PROTEIN"/>
    <property type="match status" value="1"/>
</dbReference>
<dbReference type="Pfam" id="PF13302">
    <property type="entry name" value="Acetyltransf_3"/>
    <property type="match status" value="1"/>
</dbReference>
<dbReference type="GO" id="GO:0016747">
    <property type="term" value="F:acyltransferase activity, transferring groups other than amino-acyl groups"/>
    <property type="evidence" value="ECO:0007669"/>
    <property type="project" value="InterPro"/>
</dbReference>
<gene>
    <name evidence="2" type="ORF">Mag101_04800</name>
</gene>
<reference evidence="2" key="1">
    <citation type="submission" date="2017-02" db="EMBL/GenBank/DDBJ databases">
        <title>Genome of Microbulbifer agarilyticus GP101.</title>
        <authorList>
            <person name="Jung J."/>
            <person name="Bae S.S."/>
            <person name="Baek K."/>
        </authorList>
    </citation>
    <scope>NUCLEOTIDE SEQUENCE [LARGE SCALE GENOMIC DNA]</scope>
    <source>
        <strain evidence="2">GP101</strain>
    </source>
</reference>
<dbReference type="KEGG" id="maga:Mag101_04800"/>
<proteinExistence type="predicted"/>
<name>A0A1Q2M2T4_9GAMM</name>
<feature type="domain" description="N-acetyltransferase" evidence="1">
    <location>
        <begin position="14"/>
        <end position="177"/>
    </location>
</feature>
<organism evidence="2 3">
    <name type="scientific">Microbulbifer agarilyticus</name>
    <dbReference type="NCBI Taxonomy" id="260552"/>
    <lineage>
        <taxon>Bacteria</taxon>
        <taxon>Pseudomonadati</taxon>
        <taxon>Pseudomonadota</taxon>
        <taxon>Gammaproteobacteria</taxon>
        <taxon>Cellvibrionales</taxon>
        <taxon>Microbulbiferaceae</taxon>
        <taxon>Microbulbifer</taxon>
    </lineage>
</organism>
<dbReference type="Proteomes" id="UP000188219">
    <property type="component" value="Chromosome"/>
</dbReference>
<dbReference type="Gene3D" id="3.40.630.30">
    <property type="match status" value="1"/>
</dbReference>
<dbReference type="CDD" id="cd04301">
    <property type="entry name" value="NAT_SF"/>
    <property type="match status" value="1"/>
</dbReference>
<sequence>MSSSPIPTITTERLRLRKLTDSDADAQFTLELVNDPDFHRFIGDRGVRTLEDARQYLLRGPIAMYASHGLGMCCVELKDGTPIGQSGLMRRAELDNVEVGFAYLPQYRGQGYALEAATAAMQWGKESLGLARILAIATPENHASIQLLEKLGFSKEDVFIFPETNEELALLAWNQKSEPNKQ</sequence>
<dbReference type="PANTHER" id="PTHR43792">
    <property type="entry name" value="GNAT FAMILY, PUTATIVE (AFU_ORTHOLOGUE AFUA_3G00765)-RELATED-RELATED"/>
    <property type="match status" value="1"/>
</dbReference>
<dbReference type="EMBL" id="CP019650">
    <property type="protein sequence ID" value="AQQ67034.1"/>
    <property type="molecule type" value="Genomic_DNA"/>
</dbReference>
<evidence type="ECO:0000259" key="1">
    <source>
        <dbReference type="PROSITE" id="PS51186"/>
    </source>
</evidence>
<evidence type="ECO:0000313" key="2">
    <source>
        <dbReference type="EMBL" id="AQQ67034.1"/>
    </source>
</evidence>
<dbReference type="InterPro" id="IPR000182">
    <property type="entry name" value="GNAT_dom"/>
</dbReference>
<protein>
    <submittedName>
        <fullName evidence="2">GNAT family N-acetyltransferase</fullName>
    </submittedName>
</protein>
<dbReference type="SUPFAM" id="SSF55729">
    <property type="entry name" value="Acyl-CoA N-acyltransferases (Nat)"/>
    <property type="match status" value="1"/>
</dbReference>
<dbReference type="InterPro" id="IPR016181">
    <property type="entry name" value="Acyl_CoA_acyltransferase"/>
</dbReference>
<accession>A0A1Q2M2T4</accession>
<dbReference type="STRING" id="260552.Mag101_04800"/>
<dbReference type="RefSeq" id="WP_232325137.1">
    <property type="nucleotide sequence ID" value="NZ_CP019650.1"/>
</dbReference>
<dbReference type="PROSITE" id="PS51186">
    <property type="entry name" value="GNAT"/>
    <property type="match status" value="1"/>
</dbReference>